<evidence type="ECO:0000256" key="2">
    <source>
        <dbReference type="ARBA" id="ARBA00022670"/>
    </source>
</evidence>
<evidence type="ECO:0000256" key="7">
    <source>
        <dbReference type="ARBA" id="ARBA00023157"/>
    </source>
</evidence>
<proteinExistence type="inferred from homology"/>
<evidence type="ECO:0000256" key="5">
    <source>
        <dbReference type="ARBA" id="ARBA00022825"/>
    </source>
</evidence>
<evidence type="ECO:0000256" key="1">
    <source>
        <dbReference type="ARBA" id="ARBA00007664"/>
    </source>
</evidence>
<dbReference type="PANTHER" id="PTHR24276:SF91">
    <property type="entry name" value="AT26814P-RELATED"/>
    <property type="match status" value="1"/>
</dbReference>
<dbReference type="InterPro" id="IPR001314">
    <property type="entry name" value="Peptidase_S1A"/>
</dbReference>
<keyword evidence="5 8" id="KW-0720">Serine protease</keyword>
<gene>
    <name evidence="11" type="ORF">HZH66_008302</name>
</gene>
<dbReference type="CDD" id="cd00190">
    <property type="entry name" value="Tryp_SPc"/>
    <property type="match status" value="1"/>
</dbReference>
<dbReference type="SUPFAM" id="SSF50494">
    <property type="entry name" value="Trypsin-like serine proteases"/>
    <property type="match status" value="1"/>
</dbReference>
<sequence>MKNLFVVINILVVAVSAVPSDLPRIMGRIFPEGRIIGGENTKIIEAPYQVSILNLGSHYCGGSIINNEWILTAGHCAGKPLSHYSVRTGSDKSTSGGSVHIVSGIYRHENFSSTPKGVPLNDIALFHLSRPIEENETQKSITLFSRDEKVEAGSIAIITGWGKTDHGMPEFLQTVTIPIIEKVDCYEAYEKLFGGIGENQICAAYPQGGKDACQGDSGGPLTINGRQAGIVSWGNGCALKGYPGVYTEISKYHDWITKITNLEL</sequence>
<feature type="chain" id="PRO_5032807611" description="Peptidase S1 domain-containing protein" evidence="9">
    <location>
        <begin position="18"/>
        <end position="264"/>
    </location>
</feature>
<evidence type="ECO:0000256" key="9">
    <source>
        <dbReference type="SAM" id="SignalP"/>
    </source>
</evidence>
<dbReference type="Gene3D" id="2.40.10.10">
    <property type="entry name" value="Trypsin-like serine proteases"/>
    <property type="match status" value="1"/>
</dbReference>
<evidence type="ECO:0000256" key="8">
    <source>
        <dbReference type="RuleBase" id="RU363034"/>
    </source>
</evidence>
<comment type="similarity">
    <text evidence="1">Belongs to the peptidase S1 family.</text>
</comment>
<dbReference type="Pfam" id="PF00089">
    <property type="entry name" value="Trypsin"/>
    <property type="match status" value="1"/>
</dbReference>
<dbReference type="PRINTS" id="PR00722">
    <property type="entry name" value="CHYMOTRYPSIN"/>
</dbReference>
<dbReference type="Proteomes" id="UP000614350">
    <property type="component" value="Unassembled WGS sequence"/>
</dbReference>
<dbReference type="PROSITE" id="PS00134">
    <property type="entry name" value="TRYPSIN_HIS"/>
    <property type="match status" value="1"/>
</dbReference>
<dbReference type="AlphaFoldDB" id="A0A834JUW0"/>
<keyword evidence="6" id="KW-0865">Zymogen</keyword>
<evidence type="ECO:0000256" key="4">
    <source>
        <dbReference type="ARBA" id="ARBA00022801"/>
    </source>
</evidence>
<dbReference type="PROSITE" id="PS00135">
    <property type="entry name" value="TRYPSIN_SER"/>
    <property type="match status" value="1"/>
</dbReference>
<keyword evidence="3 9" id="KW-0732">Signal</keyword>
<evidence type="ECO:0000256" key="3">
    <source>
        <dbReference type="ARBA" id="ARBA00022729"/>
    </source>
</evidence>
<dbReference type="EMBL" id="JACSEA010000008">
    <property type="protein sequence ID" value="KAF7395128.1"/>
    <property type="molecule type" value="Genomic_DNA"/>
</dbReference>
<evidence type="ECO:0000313" key="11">
    <source>
        <dbReference type="EMBL" id="KAF7395128.1"/>
    </source>
</evidence>
<evidence type="ECO:0000256" key="6">
    <source>
        <dbReference type="ARBA" id="ARBA00023145"/>
    </source>
</evidence>
<evidence type="ECO:0000313" key="12">
    <source>
        <dbReference type="Proteomes" id="UP000614350"/>
    </source>
</evidence>
<dbReference type="InterPro" id="IPR033116">
    <property type="entry name" value="TRYPSIN_SER"/>
</dbReference>
<dbReference type="InterPro" id="IPR050430">
    <property type="entry name" value="Peptidase_S1"/>
</dbReference>
<dbReference type="PROSITE" id="PS50240">
    <property type="entry name" value="TRYPSIN_DOM"/>
    <property type="match status" value="1"/>
</dbReference>
<dbReference type="GO" id="GO:0006508">
    <property type="term" value="P:proteolysis"/>
    <property type="evidence" value="ECO:0007669"/>
    <property type="project" value="UniProtKB-KW"/>
</dbReference>
<dbReference type="InterPro" id="IPR043504">
    <property type="entry name" value="Peptidase_S1_PA_chymotrypsin"/>
</dbReference>
<feature type="signal peptide" evidence="9">
    <location>
        <begin position="1"/>
        <end position="17"/>
    </location>
</feature>
<feature type="domain" description="Peptidase S1" evidence="10">
    <location>
        <begin position="35"/>
        <end position="261"/>
    </location>
</feature>
<name>A0A834JUW0_VESVU</name>
<reference evidence="11" key="1">
    <citation type="journal article" date="2020" name="G3 (Bethesda)">
        <title>High-Quality Assemblies for Three Invasive Social Wasps from the &lt;i&gt;Vespula&lt;/i&gt; Genus.</title>
        <authorList>
            <person name="Harrop T.W.R."/>
            <person name="Guhlin J."/>
            <person name="McLaughlin G.M."/>
            <person name="Permina E."/>
            <person name="Stockwell P."/>
            <person name="Gilligan J."/>
            <person name="Le Lec M.F."/>
            <person name="Gruber M.A.M."/>
            <person name="Quinn O."/>
            <person name="Lovegrove M."/>
            <person name="Duncan E.J."/>
            <person name="Remnant E.J."/>
            <person name="Van Eeckhoven J."/>
            <person name="Graham B."/>
            <person name="Knapp R.A."/>
            <person name="Langford K.W."/>
            <person name="Kronenberg Z."/>
            <person name="Press M.O."/>
            <person name="Eacker S.M."/>
            <person name="Wilson-Rankin E.E."/>
            <person name="Purcell J."/>
            <person name="Lester P.J."/>
            <person name="Dearden P.K."/>
        </authorList>
    </citation>
    <scope>NUCLEOTIDE SEQUENCE</scope>
    <source>
        <strain evidence="11">Marl-1</strain>
    </source>
</reference>
<dbReference type="GO" id="GO:0004252">
    <property type="term" value="F:serine-type endopeptidase activity"/>
    <property type="evidence" value="ECO:0007669"/>
    <property type="project" value="InterPro"/>
</dbReference>
<keyword evidence="7" id="KW-1015">Disulfide bond</keyword>
<dbReference type="InterPro" id="IPR001254">
    <property type="entry name" value="Trypsin_dom"/>
</dbReference>
<dbReference type="InterPro" id="IPR009003">
    <property type="entry name" value="Peptidase_S1_PA"/>
</dbReference>
<evidence type="ECO:0000259" key="10">
    <source>
        <dbReference type="PROSITE" id="PS50240"/>
    </source>
</evidence>
<dbReference type="FunFam" id="2.40.10.10:FF:000077">
    <property type="entry name" value="Predicted protein"/>
    <property type="match status" value="1"/>
</dbReference>
<accession>A0A834JUW0</accession>
<keyword evidence="2 8" id="KW-0645">Protease</keyword>
<keyword evidence="4 8" id="KW-0378">Hydrolase</keyword>
<dbReference type="PANTHER" id="PTHR24276">
    <property type="entry name" value="POLYSERASE-RELATED"/>
    <property type="match status" value="1"/>
</dbReference>
<dbReference type="InterPro" id="IPR018114">
    <property type="entry name" value="TRYPSIN_HIS"/>
</dbReference>
<organism evidence="11 12">
    <name type="scientific">Vespula vulgaris</name>
    <name type="common">Yellow jacket</name>
    <name type="synonym">Wasp</name>
    <dbReference type="NCBI Taxonomy" id="7454"/>
    <lineage>
        <taxon>Eukaryota</taxon>
        <taxon>Metazoa</taxon>
        <taxon>Ecdysozoa</taxon>
        <taxon>Arthropoda</taxon>
        <taxon>Hexapoda</taxon>
        <taxon>Insecta</taxon>
        <taxon>Pterygota</taxon>
        <taxon>Neoptera</taxon>
        <taxon>Endopterygota</taxon>
        <taxon>Hymenoptera</taxon>
        <taxon>Apocrita</taxon>
        <taxon>Aculeata</taxon>
        <taxon>Vespoidea</taxon>
        <taxon>Vespidae</taxon>
        <taxon>Vespinae</taxon>
        <taxon>Vespula</taxon>
    </lineage>
</organism>
<comment type="caution">
    <text evidence="11">The sequence shown here is derived from an EMBL/GenBank/DDBJ whole genome shotgun (WGS) entry which is preliminary data.</text>
</comment>
<keyword evidence="12" id="KW-1185">Reference proteome</keyword>
<dbReference type="SMART" id="SM00020">
    <property type="entry name" value="Tryp_SPc"/>
    <property type="match status" value="1"/>
</dbReference>
<protein>
    <recommendedName>
        <fullName evidence="10">Peptidase S1 domain-containing protein</fullName>
    </recommendedName>
</protein>